<evidence type="ECO:0000256" key="6">
    <source>
        <dbReference type="PIRSR" id="PIRSR600888-3"/>
    </source>
</evidence>
<dbReference type="RefSeq" id="WP_109583343.1">
    <property type="nucleotide sequence ID" value="NZ_JACBYU010000003.1"/>
</dbReference>
<organism evidence="8 9">
    <name type="scientific">Cupriavidus plantarum</name>
    <dbReference type="NCBI Taxonomy" id="942865"/>
    <lineage>
        <taxon>Bacteria</taxon>
        <taxon>Pseudomonadati</taxon>
        <taxon>Pseudomonadota</taxon>
        <taxon>Betaproteobacteria</taxon>
        <taxon>Burkholderiales</taxon>
        <taxon>Burkholderiaceae</taxon>
        <taxon>Cupriavidus</taxon>
    </lineage>
</organism>
<accession>A0A316EU43</accession>
<gene>
    <name evidence="8" type="ORF">C7419_102540</name>
</gene>
<feature type="site" description="Participates in a stacking interaction with the thymidine ring of dTDP-4-oxo-6-deoxyglucose" evidence="6">
    <location>
        <position position="139"/>
    </location>
</feature>
<feature type="active site" description="Proton acceptor" evidence="5">
    <location>
        <position position="64"/>
    </location>
</feature>
<dbReference type="Gene3D" id="2.60.120.10">
    <property type="entry name" value="Jelly Rolls"/>
    <property type="match status" value="1"/>
</dbReference>
<evidence type="ECO:0000256" key="3">
    <source>
        <dbReference type="ARBA" id="ARBA00012098"/>
    </source>
</evidence>
<dbReference type="EMBL" id="QGGT01000002">
    <property type="protein sequence ID" value="PWK35262.1"/>
    <property type="molecule type" value="Genomic_DNA"/>
</dbReference>
<dbReference type="UniPathway" id="UPA00124"/>
<sequence>MTMNVTRTEIPDVLIVDPKVFGDDRGFFYESFNGAEFEAATGLKRHFVQDNHSRSARNVLRGLHYQVRHPQGKLVRVVTGEVFDVAVDLRQSSPTFGKWVGVTLSAENKRQLWIPEGFAHGFVVLSDYAEFLYKTTDRWYPEHERSLLWNDGHLRIEWPITGAPILAAKDAAGRTLEDADVFA</sequence>
<keyword evidence="7" id="KW-0413">Isomerase</keyword>
<comment type="function">
    <text evidence="2 7">Catalyzes the epimerization of the C3' and C5'positions of dTDP-6-deoxy-D-xylo-4-hexulose, forming dTDP-6-deoxy-L-lyxo-4-hexulose.</text>
</comment>
<comment type="pathway">
    <text evidence="7">Carbohydrate biosynthesis; dTDP-L-rhamnose biosynthesis.</text>
</comment>
<comment type="similarity">
    <text evidence="7">Belongs to the dTDP-4-dehydrorhamnose 3,5-epimerase family.</text>
</comment>
<comment type="catalytic activity">
    <reaction evidence="1 7">
        <text>dTDP-4-dehydro-6-deoxy-alpha-D-glucose = dTDP-4-dehydro-beta-L-rhamnose</text>
        <dbReference type="Rhea" id="RHEA:16969"/>
        <dbReference type="ChEBI" id="CHEBI:57649"/>
        <dbReference type="ChEBI" id="CHEBI:62830"/>
        <dbReference type="EC" id="5.1.3.13"/>
    </reaction>
</comment>
<dbReference type="EC" id="5.1.3.13" evidence="3 7"/>
<dbReference type="GO" id="GO:0000271">
    <property type="term" value="P:polysaccharide biosynthetic process"/>
    <property type="evidence" value="ECO:0007669"/>
    <property type="project" value="TreeGrafter"/>
</dbReference>
<dbReference type="GO" id="GO:0008830">
    <property type="term" value="F:dTDP-4-dehydrorhamnose 3,5-epimerase activity"/>
    <property type="evidence" value="ECO:0007669"/>
    <property type="project" value="UniProtKB-UniRule"/>
</dbReference>
<dbReference type="GO" id="GO:0019305">
    <property type="term" value="P:dTDP-rhamnose biosynthetic process"/>
    <property type="evidence" value="ECO:0007669"/>
    <property type="project" value="UniProtKB-UniRule"/>
</dbReference>
<dbReference type="SUPFAM" id="SSF51182">
    <property type="entry name" value="RmlC-like cupins"/>
    <property type="match status" value="1"/>
</dbReference>
<dbReference type="InterPro" id="IPR000888">
    <property type="entry name" value="RmlC-like"/>
</dbReference>
<dbReference type="OrthoDB" id="9800680at2"/>
<dbReference type="AlphaFoldDB" id="A0A316EU43"/>
<dbReference type="PANTHER" id="PTHR21047">
    <property type="entry name" value="DTDP-6-DEOXY-D-GLUCOSE-3,5 EPIMERASE"/>
    <property type="match status" value="1"/>
</dbReference>
<name>A0A316EU43_9BURK</name>
<proteinExistence type="inferred from homology"/>
<comment type="subunit">
    <text evidence="7">Homodimer.</text>
</comment>
<dbReference type="GO" id="GO:0005829">
    <property type="term" value="C:cytosol"/>
    <property type="evidence" value="ECO:0007669"/>
    <property type="project" value="TreeGrafter"/>
</dbReference>
<evidence type="ECO:0000256" key="5">
    <source>
        <dbReference type="PIRSR" id="PIRSR600888-1"/>
    </source>
</evidence>
<evidence type="ECO:0000256" key="2">
    <source>
        <dbReference type="ARBA" id="ARBA00001997"/>
    </source>
</evidence>
<protein>
    <recommendedName>
        <fullName evidence="4 7">dTDP-4-dehydrorhamnose 3,5-epimerase</fullName>
        <ecNumber evidence="3 7">5.1.3.13</ecNumber>
    </recommendedName>
    <alternativeName>
        <fullName evidence="7">Thymidine diphospho-4-keto-rhamnose 3,5-epimerase</fullName>
    </alternativeName>
</protein>
<dbReference type="PANTHER" id="PTHR21047:SF2">
    <property type="entry name" value="THYMIDINE DIPHOSPHO-4-KETO-RHAMNOSE 3,5-EPIMERASE"/>
    <property type="match status" value="1"/>
</dbReference>
<dbReference type="CDD" id="cd00438">
    <property type="entry name" value="cupin_RmlC"/>
    <property type="match status" value="1"/>
</dbReference>
<reference evidence="8 9" key="1">
    <citation type="submission" date="2018-05" db="EMBL/GenBank/DDBJ databases">
        <title>Genomic Encyclopedia of Type Strains, Phase IV (KMG-V): Genome sequencing to study the core and pangenomes of soil and plant-associated prokaryotes.</title>
        <authorList>
            <person name="Whitman W."/>
        </authorList>
    </citation>
    <scope>NUCLEOTIDE SEQUENCE [LARGE SCALE GENOMIC DNA]</scope>
    <source>
        <strain evidence="8 9">SLV-132</strain>
    </source>
</reference>
<comment type="caution">
    <text evidence="8">The sequence shown here is derived from an EMBL/GenBank/DDBJ whole genome shotgun (WGS) entry which is preliminary data.</text>
</comment>
<feature type="active site" description="Proton donor" evidence="5">
    <location>
        <position position="133"/>
    </location>
</feature>
<evidence type="ECO:0000313" key="8">
    <source>
        <dbReference type="EMBL" id="PWK35262.1"/>
    </source>
</evidence>
<dbReference type="NCBIfam" id="TIGR01221">
    <property type="entry name" value="rmlC"/>
    <property type="match status" value="1"/>
</dbReference>
<dbReference type="Pfam" id="PF00908">
    <property type="entry name" value="dTDP_sugar_isom"/>
    <property type="match status" value="1"/>
</dbReference>
<dbReference type="InterPro" id="IPR011051">
    <property type="entry name" value="RmlC_Cupin_sf"/>
</dbReference>
<evidence type="ECO:0000256" key="4">
    <source>
        <dbReference type="ARBA" id="ARBA00019595"/>
    </source>
</evidence>
<keyword evidence="9" id="KW-1185">Reference proteome</keyword>
<dbReference type="Proteomes" id="UP000245754">
    <property type="component" value="Unassembled WGS sequence"/>
</dbReference>
<evidence type="ECO:0000256" key="7">
    <source>
        <dbReference type="RuleBase" id="RU364069"/>
    </source>
</evidence>
<evidence type="ECO:0000313" key="9">
    <source>
        <dbReference type="Proteomes" id="UP000245754"/>
    </source>
</evidence>
<evidence type="ECO:0000256" key="1">
    <source>
        <dbReference type="ARBA" id="ARBA00001298"/>
    </source>
</evidence>
<dbReference type="InterPro" id="IPR014710">
    <property type="entry name" value="RmlC-like_jellyroll"/>
</dbReference>